<comment type="caution">
    <text evidence="1">The sequence shown here is derived from an EMBL/GenBank/DDBJ whole genome shotgun (WGS) entry which is preliminary data.</text>
</comment>
<accession>A0A9D9N7K7</accession>
<dbReference type="EMBL" id="JADIML010000162">
    <property type="protein sequence ID" value="MBO8463443.1"/>
    <property type="molecule type" value="Genomic_DNA"/>
</dbReference>
<proteinExistence type="predicted"/>
<evidence type="ECO:0000313" key="1">
    <source>
        <dbReference type="EMBL" id="MBO8463443.1"/>
    </source>
</evidence>
<dbReference type="InterPro" id="IPR027417">
    <property type="entry name" value="P-loop_NTPase"/>
</dbReference>
<dbReference type="AlphaFoldDB" id="A0A9D9N7K7"/>
<reference evidence="1" key="1">
    <citation type="submission" date="2020-10" db="EMBL/GenBank/DDBJ databases">
        <authorList>
            <person name="Gilroy R."/>
        </authorList>
    </citation>
    <scope>NUCLEOTIDE SEQUENCE</scope>
    <source>
        <strain evidence="1">E3-2379</strain>
    </source>
</reference>
<reference evidence="1" key="2">
    <citation type="journal article" date="2021" name="PeerJ">
        <title>Extensive microbial diversity within the chicken gut microbiome revealed by metagenomics and culture.</title>
        <authorList>
            <person name="Gilroy R."/>
            <person name="Ravi A."/>
            <person name="Getino M."/>
            <person name="Pursley I."/>
            <person name="Horton D.L."/>
            <person name="Alikhan N.F."/>
            <person name="Baker D."/>
            <person name="Gharbi K."/>
            <person name="Hall N."/>
            <person name="Watson M."/>
            <person name="Adriaenssens E.M."/>
            <person name="Foster-Nyarko E."/>
            <person name="Jarju S."/>
            <person name="Secka A."/>
            <person name="Antonio M."/>
            <person name="Oren A."/>
            <person name="Chaudhuri R.R."/>
            <person name="La Ragione R."/>
            <person name="Hildebrand F."/>
            <person name="Pallen M.J."/>
        </authorList>
    </citation>
    <scope>NUCLEOTIDE SEQUENCE</scope>
    <source>
        <strain evidence="1">E3-2379</strain>
    </source>
</reference>
<dbReference type="Gene3D" id="3.40.50.300">
    <property type="entry name" value="P-loop containing nucleotide triphosphate hydrolases"/>
    <property type="match status" value="1"/>
</dbReference>
<dbReference type="Proteomes" id="UP000823618">
    <property type="component" value="Unassembled WGS sequence"/>
</dbReference>
<evidence type="ECO:0000313" key="2">
    <source>
        <dbReference type="Proteomes" id="UP000823618"/>
    </source>
</evidence>
<protein>
    <submittedName>
        <fullName evidence="1">Uncharacterized protein</fullName>
    </submittedName>
</protein>
<gene>
    <name evidence="1" type="ORF">IAC13_05870</name>
</gene>
<sequence length="271" mass="32097">MVIAGYSPIASQIGVSSGLAALSAWNYFEEETKNLLIQIGFHNNLEETLLGMKKGKREGFFETKGIDELLRIESIGSHGEAVIERAVLTLHCGEGKFHLLPSTTKVNESIYKKEVMRWLPSMIERCKKEYDYIFIDVGWEQKEIWEELEKIVDQTLYFFPQNRWMFEKFEQREFRKNQSIVLAKYMDQSFFNESNIKILFPKLGKHIIGTIPYQYQYMDSWSKGSGMKYLAIQCDIEKRERNIFWEQIGRVMKKLKREEIRGKKDRMERKN</sequence>
<organism evidence="1 2">
    <name type="scientific">Candidatus Scybalomonas excrementavium</name>
    <dbReference type="NCBI Taxonomy" id="2840943"/>
    <lineage>
        <taxon>Bacteria</taxon>
        <taxon>Bacillati</taxon>
        <taxon>Bacillota</taxon>
        <taxon>Clostridia</taxon>
        <taxon>Lachnospirales</taxon>
        <taxon>Lachnospiraceae</taxon>
        <taxon>Lachnospiraceae incertae sedis</taxon>
        <taxon>Candidatus Scybalomonas</taxon>
    </lineage>
</organism>
<name>A0A9D9N7K7_9FIRM</name>